<name>A0A132BD04_MOLSC</name>
<dbReference type="GeneID" id="28815972"/>
<reference evidence="1 2" key="1">
    <citation type="submission" date="2015-10" db="EMBL/GenBank/DDBJ databases">
        <title>Full genome of DAOMC 229536 Phialocephala scopiformis, a fungal endophyte of spruce producing the potent anti-insectan compound rugulosin.</title>
        <authorList>
            <consortium name="DOE Joint Genome Institute"/>
            <person name="Walker A.K."/>
            <person name="Frasz S.L."/>
            <person name="Seifert K.A."/>
            <person name="Miller J.D."/>
            <person name="Mondo S.J."/>
            <person name="Labutti K."/>
            <person name="Lipzen A."/>
            <person name="Dockter R."/>
            <person name="Kennedy M."/>
            <person name="Grigoriev I.V."/>
            <person name="Spatafora J.W."/>
        </authorList>
    </citation>
    <scope>NUCLEOTIDE SEQUENCE [LARGE SCALE GENOMIC DNA]</scope>
    <source>
        <strain evidence="1 2">CBS 120377</strain>
    </source>
</reference>
<dbReference type="EMBL" id="KQ947429">
    <property type="protein sequence ID" value="KUJ10310.1"/>
    <property type="molecule type" value="Genomic_DNA"/>
</dbReference>
<sequence length="74" mass="7927">MLPADDWTLRGAVAVAVAVASRIDVSFSFTSRTLLSCCPPVLPLSTFRSHSLTCQVPSHVVVVHSLPPAPWPCK</sequence>
<evidence type="ECO:0000313" key="2">
    <source>
        <dbReference type="Proteomes" id="UP000070700"/>
    </source>
</evidence>
<proteinExistence type="predicted"/>
<accession>A0A132BD04</accession>
<dbReference type="AlphaFoldDB" id="A0A132BD04"/>
<dbReference type="Proteomes" id="UP000070700">
    <property type="component" value="Unassembled WGS sequence"/>
</dbReference>
<protein>
    <submittedName>
        <fullName evidence="1">Uncharacterized protein</fullName>
    </submittedName>
</protein>
<dbReference type="KEGG" id="psco:LY89DRAFT_257322"/>
<evidence type="ECO:0000313" key="1">
    <source>
        <dbReference type="EMBL" id="KUJ10310.1"/>
    </source>
</evidence>
<dbReference type="InParanoid" id="A0A132BD04"/>
<organism evidence="1 2">
    <name type="scientific">Mollisia scopiformis</name>
    <name type="common">Conifer needle endophyte fungus</name>
    <name type="synonym">Phialocephala scopiformis</name>
    <dbReference type="NCBI Taxonomy" id="149040"/>
    <lineage>
        <taxon>Eukaryota</taxon>
        <taxon>Fungi</taxon>
        <taxon>Dikarya</taxon>
        <taxon>Ascomycota</taxon>
        <taxon>Pezizomycotina</taxon>
        <taxon>Leotiomycetes</taxon>
        <taxon>Helotiales</taxon>
        <taxon>Mollisiaceae</taxon>
        <taxon>Mollisia</taxon>
    </lineage>
</organism>
<keyword evidence="2" id="KW-1185">Reference proteome</keyword>
<dbReference type="RefSeq" id="XP_018064665.1">
    <property type="nucleotide sequence ID" value="XM_018206246.1"/>
</dbReference>
<gene>
    <name evidence="1" type="ORF">LY89DRAFT_257322</name>
</gene>